<feature type="signal peptide" evidence="2">
    <location>
        <begin position="1"/>
        <end position="23"/>
    </location>
</feature>
<feature type="region of interest" description="Disordered" evidence="1">
    <location>
        <begin position="164"/>
        <end position="190"/>
    </location>
</feature>
<dbReference type="PANTHER" id="PTHR38593:SF1">
    <property type="entry name" value="BLR2558 PROTEIN"/>
    <property type="match status" value="1"/>
</dbReference>
<dbReference type="Pfam" id="PF13628">
    <property type="entry name" value="DUF4142"/>
    <property type="match status" value="1"/>
</dbReference>
<dbReference type="PANTHER" id="PTHR38593">
    <property type="entry name" value="BLR2558 PROTEIN"/>
    <property type="match status" value="1"/>
</dbReference>
<feature type="domain" description="DUF4142" evidence="3">
    <location>
        <begin position="32"/>
        <end position="167"/>
    </location>
</feature>
<dbReference type="OrthoDB" id="883203at2"/>
<dbReference type="Gene3D" id="1.20.1260.10">
    <property type="match status" value="1"/>
</dbReference>
<organism evidence="4 5">
    <name type="scientific">Sphingobacterium allocomposti</name>
    <dbReference type="NCBI Taxonomy" id="415956"/>
    <lineage>
        <taxon>Bacteria</taxon>
        <taxon>Pseudomonadati</taxon>
        <taxon>Bacteroidota</taxon>
        <taxon>Sphingobacteriia</taxon>
        <taxon>Sphingobacteriales</taxon>
        <taxon>Sphingobacteriaceae</taxon>
        <taxon>Sphingobacterium</taxon>
    </lineage>
</organism>
<dbReference type="Proteomes" id="UP000325105">
    <property type="component" value="Unassembled WGS sequence"/>
</dbReference>
<protein>
    <submittedName>
        <fullName evidence="4">Putative membrane protein</fullName>
    </submittedName>
</protein>
<dbReference type="RefSeq" id="WP_148909291.1">
    <property type="nucleotide sequence ID" value="NZ_VNHX01000016.1"/>
</dbReference>
<dbReference type="AlphaFoldDB" id="A0A5S5D900"/>
<keyword evidence="5" id="KW-1185">Reference proteome</keyword>
<dbReference type="InterPro" id="IPR012347">
    <property type="entry name" value="Ferritin-like"/>
</dbReference>
<evidence type="ECO:0000256" key="2">
    <source>
        <dbReference type="SAM" id="SignalP"/>
    </source>
</evidence>
<proteinExistence type="predicted"/>
<dbReference type="InterPro" id="IPR025419">
    <property type="entry name" value="DUF4142"/>
</dbReference>
<evidence type="ECO:0000313" key="4">
    <source>
        <dbReference type="EMBL" id="TYP92461.1"/>
    </source>
</evidence>
<keyword evidence="2" id="KW-0732">Signal</keyword>
<feature type="chain" id="PRO_5024398656" evidence="2">
    <location>
        <begin position="24"/>
        <end position="190"/>
    </location>
</feature>
<accession>A0A5S5D900</accession>
<evidence type="ECO:0000313" key="5">
    <source>
        <dbReference type="Proteomes" id="UP000325105"/>
    </source>
</evidence>
<reference evidence="4 5" key="1">
    <citation type="submission" date="2019-07" db="EMBL/GenBank/DDBJ databases">
        <title>Genomic Encyclopedia of Archaeal and Bacterial Type Strains, Phase II (KMG-II): from individual species to whole genera.</title>
        <authorList>
            <person name="Goeker M."/>
        </authorList>
    </citation>
    <scope>NUCLEOTIDE SEQUENCE [LARGE SCALE GENOMIC DNA]</scope>
    <source>
        <strain evidence="4 5">DSM 18850</strain>
    </source>
</reference>
<comment type="caution">
    <text evidence="4">The sequence shown here is derived from an EMBL/GenBank/DDBJ whole genome shotgun (WGS) entry which is preliminary data.</text>
</comment>
<evidence type="ECO:0000256" key="1">
    <source>
        <dbReference type="SAM" id="MobiDB-lite"/>
    </source>
</evidence>
<name>A0A5S5D900_9SPHI</name>
<dbReference type="EMBL" id="VNHX01000016">
    <property type="protein sequence ID" value="TYP92461.1"/>
    <property type="molecule type" value="Genomic_DNA"/>
</dbReference>
<evidence type="ECO:0000259" key="3">
    <source>
        <dbReference type="Pfam" id="PF13628"/>
    </source>
</evidence>
<sequence>MRRYIKRSIIVLCAIACRLGVQAQTETLPDSTDQRFVDMAVSSNRFEVAAGSQALERSDDAAVKQFGQMLVTDHAKVLDELEKAAVAKKLVIPDAMNESHAAILKSMGELSGNDFNKAFKEVMIKSHEDAIALFEQAARGSNDPELRSWAAGKIPSLKNHLEQAKALPVSGGTADRPTTSPRVDSVKTLK</sequence>
<gene>
    <name evidence="4" type="ORF">BC792_11663</name>
</gene>